<evidence type="ECO:0000313" key="3">
    <source>
        <dbReference type="Proteomes" id="UP000799779"/>
    </source>
</evidence>
<evidence type="ECO:0000313" key="2">
    <source>
        <dbReference type="EMBL" id="KAF1994364.1"/>
    </source>
</evidence>
<feature type="transmembrane region" description="Helical" evidence="1">
    <location>
        <begin position="113"/>
        <end position="137"/>
    </location>
</feature>
<feature type="transmembrane region" description="Helical" evidence="1">
    <location>
        <begin position="565"/>
        <end position="585"/>
    </location>
</feature>
<dbReference type="OrthoDB" id="3540210at2759"/>
<keyword evidence="1" id="KW-0472">Membrane</keyword>
<dbReference type="AlphaFoldDB" id="A0A6A5VZC1"/>
<gene>
    <name evidence="2" type="ORF">P154DRAFT_581843</name>
</gene>
<keyword evidence="3" id="KW-1185">Reference proteome</keyword>
<keyword evidence="1" id="KW-1133">Transmembrane helix</keyword>
<name>A0A6A5VZC1_9PLEO</name>
<proteinExistence type="predicted"/>
<organism evidence="2 3">
    <name type="scientific">Amniculicola lignicola CBS 123094</name>
    <dbReference type="NCBI Taxonomy" id="1392246"/>
    <lineage>
        <taxon>Eukaryota</taxon>
        <taxon>Fungi</taxon>
        <taxon>Dikarya</taxon>
        <taxon>Ascomycota</taxon>
        <taxon>Pezizomycotina</taxon>
        <taxon>Dothideomycetes</taxon>
        <taxon>Pleosporomycetidae</taxon>
        <taxon>Pleosporales</taxon>
        <taxon>Amniculicolaceae</taxon>
        <taxon>Amniculicola</taxon>
    </lineage>
</organism>
<evidence type="ECO:0000256" key="1">
    <source>
        <dbReference type="SAM" id="Phobius"/>
    </source>
</evidence>
<keyword evidence="1" id="KW-0812">Transmembrane</keyword>
<protein>
    <submittedName>
        <fullName evidence="2">Uncharacterized protein</fullName>
    </submittedName>
</protein>
<accession>A0A6A5VZC1</accession>
<reference evidence="2" key="1">
    <citation type="journal article" date="2020" name="Stud. Mycol.">
        <title>101 Dothideomycetes genomes: a test case for predicting lifestyles and emergence of pathogens.</title>
        <authorList>
            <person name="Haridas S."/>
            <person name="Albert R."/>
            <person name="Binder M."/>
            <person name="Bloem J."/>
            <person name="Labutti K."/>
            <person name="Salamov A."/>
            <person name="Andreopoulos B."/>
            <person name="Baker S."/>
            <person name="Barry K."/>
            <person name="Bills G."/>
            <person name="Bluhm B."/>
            <person name="Cannon C."/>
            <person name="Castanera R."/>
            <person name="Culley D."/>
            <person name="Daum C."/>
            <person name="Ezra D."/>
            <person name="Gonzalez J."/>
            <person name="Henrissat B."/>
            <person name="Kuo A."/>
            <person name="Liang C."/>
            <person name="Lipzen A."/>
            <person name="Lutzoni F."/>
            <person name="Magnuson J."/>
            <person name="Mondo S."/>
            <person name="Nolan M."/>
            <person name="Ohm R."/>
            <person name="Pangilinan J."/>
            <person name="Park H.-J."/>
            <person name="Ramirez L."/>
            <person name="Alfaro M."/>
            <person name="Sun H."/>
            <person name="Tritt A."/>
            <person name="Yoshinaga Y."/>
            <person name="Zwiers L.-H."/>
            <person name="Turgeon B."/>
            <person name="Goodwin S."/>
            <person name="Spatafora J."/>
            <person name="Crous P."/>
            <person name="Grigoriev I."/>
        </authorList>
    </citation>
    <scope>NUCLEOTIDE SEQUENCE</scope>
    <source>
        <strain evidence="2">CBS 123094</strain>
    </source>
</reference>
<dbReference type="EMBL" id="ML977662">
    <property type="protein sequence ID" value="KAF1994364.1"/>
    <property type="molecule type" value="Genomic_DNA"/>
</dbReference>
<dbReference type="Proteomes" id="UP000799779">
    <property type="component" value="Unassembled WGS sequence"/>
</dbReference>
<feature type="transmembrane region" description="Helical" evidence="1">
    <location>
        <begin position="41"/>
        <end position="65"/>
    </location>
</feature>
<sequence length="723" mass="81549">MSGNDLFISAAQRVYIGTWTNWSHGRVFGSTLTLHERDGNILIAFIALFASYAGTSFFRVTCFALHVRLSRPTPEDGIHHQRQAILRNSASAADALWHLTQLLWSRRRAKRRVLLRIIPLLVYSVLCLSVFTAAGIFSSQINSFTGDEVLIRSPNCGTLYVNGDYLKQHPDSRMKIYDPYKSQRLRAFNTYAQTCYGDSGSFTRGDCKLFAKRRLSYTVNRNAGCPFASEMCKSQNENIILDTGYMDSHYDFGMNGPIEKRAQVKAVVHCAPLVADGYSKSFNLSNNQWAAAFDTFWYGQTRTSNYTFVQPQAFPLAASIAESARYSLRIFGSRVYNGSIRLERSDFNPITPLQRFDADMWLISLADNGIRYTAAIDDPWFSAHTRGSNITIRGYEGEYPSFVADKSASVLGCTEQYQVCAPSRPVGDRCSRLGGLLDPTGKVNATDPTFDLKHRVFSGLSYARFNDIAKGLGDESLRARSTLNTIIQVPLPNNQWQLEMERWFQIMLSGMQASSVETAVGPTTNEMKPFYIGRNDTEDFPGDKNTEFGYFCDNQKIRSTEHANFSVFGLSLTLAVGCLIILLNWSVEWIYIKLVWHFPYFNQYARLEWTINGTLQLQRLAHEELGYGNWTNCDMEVPVPGPDEKLAWLDMHDPEHPKLAVCQRVKTFGMSIGSFAIGRLAKQETSTTFGSMVSPISPSTPNDQDEIEIGFRARRWDTNTTLT</sequence>